<reference evidence="3 4" key="1">
    <citation type="journal article" date="2018" name="Front. Plant Sci.">
        <title>Red Clover (Trifolium pratense) and Zigzag Clover (T. medium) - A Picture of Genomic Similarities and Differences.</title>
        <authorList>
            <person name="Dluhosova J."/>
            <person name="Istvanek J."/>
            <person name="Nedelnik J."/>
            <person name="Repkova J."/>
        </authorList>
    </citation>
    <scope>NUCLEOTIDE SEQUENCE [LARGE SCALE GENOMIC DNA]</scope>
    <source>
        <strain evidence="4">cv. 10/8</strain>
        <tissue evidence="3">Leaf</tissue>
    </source>
</reference>
<dbReference type="EMBL" id="LXQA011404026">
    <property type="protein sequence ID" value="MCI96038.1"/>
    <property type="molecule type" value="Genomic_DNA"/>
</dbReference>
<comment type="caution">
    <text evidence="3">The sequence shown here is derived from an EMBL/GenBank/DDBJ whole genome shotgun (WGS) entry which is preliminary data.</text>
</comment>
<feature type="signal peptide" evidence="2">
    <location>
        <begin position="1"/>
        <end position="22"/>
    </location>
</feature>
<evidence type="ECO:0000313" key="4">
    <source>
        <dbReference type="Proteomes" id="UP000265520"/>
    </source>
</evidence>
<accession>A0A392W5V5</accession>
<evidence type="ECO:0000313" key="3">
    <source>
        <dbReference type="EMBL" id="MCI96038.1"/>
    </source>
</evidence>
<sequence length="56" mass="6465">MERMKIGENFLGLLNLMSLILIRLPPMKKMEQQRRNPRRGFSSPLQVLDLSPNQGA</sequence>
<name>A0A392W5V5_9FABA</name>
<evidence type="ECO:0000256" key="2">
    <source>
        <dbReference type="SAM" id="SignalP"/>
    </source>
</evidence>
<feature type="region of interest" description="Disordered" evidence="1">
    <location>
        <begin position="29"/>
        <end position="56"/>
    </location>
</feature>
<dbReference type="AlphaFoldDB" id="A0A392W5V5"/>
<dbReference type="Proteomes" id="UP000265520">
    <property type="component" value="Unassembled WGS sequence"/>
</dbReference>
<keyword evidence="2" id="KW-0732">Signal</keyword>
<organism evidence="3 4">
    <name type="scientific">Trifolium medium</name>
    <dbReference type="NCBI Taxonomy" id="97028"/>
    <lineage>
        <taxon>Eukaryota</taxon>
        <taxon>Viridiplantae</taxon>
        <taxon>Streptophyta</taxon>
        <taxon>Embryophyta</taxon>
        <taxon>Tracheophyta</taxon>
        <taxon>Spermatophyta</taxon>
        <taxon>Magnoliopsida</taxon>
        <taxon>eudicotyledons</taxon>
        <taxon>Gunneridae</taxon>
        <taxon>Pentapetalae</taxon>
        <taxon>rosids</taxon>
        <taxon>fabids</taxon>
        <taxon>Fabales</taxon>
        <taxon>Fabaceae</taxon>
        <taxon>Papilionoideae</taxon>
        <taxon>50 kb inversion clade</taxon>
        <taxon>NPAAA clade</taxon>
        <taxon>Hologalegina</taxon>
        <taxon>IRL clade</taxon>
        <taxon>Trifolieae</taxon>
        <taxon>Trifolium</taxon>
    </lineage>
</organism>
<feature type="chain" id="PRO_5017177422" evidence="2">
    <location>
        <begin position="23"/>
        <end position="56"/>
    </location>
</feature>
<keyword evidence="4" id="KW-1185">Reference proteome</keyword>
<protein>
    <submittedName>
        <fullName evidence="3">Uncharacterized protein</fullName>
    </submittedName>
</protein>
<proteinExistence type="predicted"/>
<evidence type="ECO:0000256" key="1">
    <source>
        <dbReference type="SAM" id="MobiDB-lite"/>
    </source>
</evidence>
<feature type="non-terminal residue" evidence="3">
    <location>
        <position position="56"/>
    </location>
</feature>